<feature type="transmembrane region" description="Helical" evidence="10">
    <location>
        <begin position="107"/>
        <end position="133"/>
    </location>
</feature>
<dbReference type="Gramene" id="rna45539">
    <property type="protein sequence ID" value="RHN39512.1"/>
    <property type="gene ID" value="gene45539"/>
</dbReference>
<evidence type="ECO:0000256" key="10">
    <source>
        <dbReference type="SAM" id="Phobius"/>
    </source>
</evidence>
<dbReference type="InterPro" id="IPR053952">
    <property type="entry name" value="K_trans_C"/>
</dbReference>
<keyword evidence="7 10" id="KW-1133">Transmembrane helix</keyword>
<accession>A0A396GDK7</accession>
<dbReference type="InterPro" id="IPR053951">
    <property type="entry name" value="K_trans_N"/>
</dbReference>
<feature type="domain" description="K+ potassium transporter C-terminal" evidence="12">
    <location>
        <begin position="342"/>
        <end position="432"/>
    </location>
</feature>
<evidence type="ECO:0000259" key="12">
    <source>
        <dbReference type="Pfam" id="PF22776"/>
    </source>
</evidence>
<evidence type="ECO:0000256" key="6">
    <source>
        <dbReference type="ARBA" id="ARBA00022958"/>
    </source>
</evidence>
<evidence type="ECO:0000259" key="11">
    <source>
        <dbReference type="Pfam" id="PF02705"/>
    </source>
</evidence>
<evidence type="ECO:0000256" key="4">
    <source>
        <dbReference type="ARBA" id="ARBA00022538"/>
    </source>
</evidence>
<evidence type="ECO:0000256" key="2">
    <source>
        <dbReference type="ARBA" id="ARBA00008440"/>
    </source>
</evidence>
<dbReference type="PANTHER" id="PTHR30540">
    <property type="entry name" value="OSMOTIC STRESS POTASSIUM TRANSPORTER"/>
    <property type="match status" value="1"/>
</dbReference>
<organism evidence="13">
    <name type="scientific">Medicago truncatula</name>
    <name type="common">Barrel medic</name>
    <name type="synonym">Medicago tribuloides</name>
    <dbReference type="NCBI Taxonomy" id="3880"/>
    <lineage>
        <taxon>Eukaryota</taxon>
        <taxon>Viridiplantae</taxon>
        <taxon>Streptophyta</taxon>
        <taxon>Embryophyta</taxon>
        <taxon>Tracheophyta</taxon>
        <taxon>Spermatophyta</taxon>
        <taxon>Magnoliopsida</taxon>
        <taxon>eudicotyledons</taxon>
        <taxon>Gunneridae</taxon>
        <taxon>Pentapetalae</taxon>
        <taxon>rosids</taxon>
        <taxon>fabids</taxon>
        <taxon>Fabales</taxon>
        <taxon>Fabaceae</taxon>
        <taxon>Papilionoideae</taxon>
        <taxon>50 kb inversion clade</taxon>
        <taxon>NPAAA clade</taxon>
        <taxon>Hologalegina</taxon>
        <taxon>IRL clade</taxon>
        <taxon>Trifolieae</taxon>
        <taxon>Medicago</taxon>
    </lineage>
</organism>
<keyword evidence="8" id="KW-0406">Ion transport</keyword>
<feature type="domain" description="K+ potassium transporter integral membrane" evidence="11">
    <location>
        <begin position="112"/>
        <end position="330"/>
    </location>
</feature>
<comment type="similarity">
    <text evidence="2">Belongs to the HAK/KUP transporter (TC 2.A.72.3) family.</text>
</comment>
<dbReference type="GO" id="GO:0015079">
    <property type="term" value="F:potassium ion transmembrane transporter activity"/>
    <property type="evidence" value="ECO:0007669"/>
    <property type="project" value="InterPro"/>
</dbReference>
<feature type="transmembrane region" description="Helical" evidence="10">
    <location>
        <begin position="29"/>
        <end position="48"/>
    </location>
</feature>
<dbReference type="AlphaFoldDB" id="A0A396GDK7"/>
<feature type="transmembrane region" description="Helical" evidence="10">
    <location>
        <begin position="237"/>
        <end position="258"/>
    </location>
</feature>
<gene>
    <name evidence="13" type="ORF">MtrunA17_Chr8g0344591</name>
</gene>
<comment type="subcellular location">
    <subcellularLocation>
        <location evidence="1">Cell membrane</location>
        <topology evidence="1">Multi-pass membrane protein</topology>
    </subcellularLocation>
</comment>
<keyword evidence="4" id="KW-0633">Potassium transport</keyword>
<evidence type="ECO:0000256" key="8">
    <source>
        <dbReference type="ARBA" id="ARBA00023065"/>
    </source>
</evidence>
<dbReference type="Pfam" id="PF02705">
    <property type="entry name" value="K_trans"/>
    <property type="match status" value="2"/>
</dbReference>
<dbReference type="Pfam" id="PF22776">
    <property type="entry name" value="K_trans_C"/>
    <property type="match status" value="1"/>
</dbReference>
<feature type="transmembrane region" description="Helical" evidence="10">
    <location>
        <begin position="291"/>
        <end position="311"/>
    </location>
</feature>
<feature type="transmembrane region" description="Helical" evidence="10">
    <location>
        <begin position="153"/>
        <end position="184"/>
    </location>
</feature>
<dbReference type="GO" id="GO:0005886">
    <property type="term" value="C:plasma membrane"/>
    <property type="evidence" value="ECO:0007669"/>
    <property type="project" value="UniProtKB-SubCell"/>
</dbReference>
<evidence type="ECO:0000313" key="13">
    <source>
        <dbReference type="EMBL" id="RHN39512.1"/>
    </source>
</evidence>
<evidence type="ECO:0000256" key="5">
    <source>
        <dbReference type="ARBA" id="ARBA00022692"/>
    </source>
</evidence>
<evidence type="ECO:0000256" key="9">
    <source>
        <dbReference type="ARBA" id="ARBA00023136"/>
    </source>
</evidence>
<comment type="caution">
    <text evidence="13">The sequence shown here is derived from an EMBL/GenBank/DDBJ whole genome shotgun (WGS) entry which is preliminary data.</text>
</comment>
<keyword evidence="9 10" id="KW-0472">Membrane</keyword>
<keyword evidence="3" id="KW-0813">Transport</keyword>
<feature type="transmembrane region" description="Helical" evidence="10">
    <location>
        <begin position="205"/>
        <end position="225"/>
    </location>
</feature>
<reference evidence="13" key="1">
    <citation type="journal article" date="2018" name="Nat. Plants">
        <title>Whole-genome landscape of Medicago truncatula symbiotic genes.</title>
        <authorList>
            <person name="Pecrix Y."/>
            <person name="Gamas P."/>
            <person name="Carrere S."/>
        </authorList>
    </citation>
    <scope>NUCLEOTIDE SEQUENCE</scope>
    <source>
        <tissue evidence="13">Leaves</tissue>
    </source>
</reference>
<feature type="domain" description="K+ potassium transporter integral membrane" evidence="11">
    <location>
        <begin position="13"/>
        <end position="104"/>
    </location>
</feature>
<keyword evidence="6" id="KW-0630">Potassium</keyword>
<keyword evidence="5 10" id="KW-0812">Transmembrane</keyword>
<proteinExistence type="inferred from homology"/>
<dbReference type="Proteomes" id="UP000265566">
    <property type="component" value="Chromosome 8"/>
</dbReference>
<sequence length="468" mass="52906">MDLTKIFCSIVHAVISAVNGISSKLGQDYVVSITIAILVILFCAQRFGTSKVGFSFAPILTIWFILIGATGIYNVFKYDVRVLLAINPKYIVDYFQRNGKNAWMSEYFYASQMSFSFITLPAILAAYSGQAAYLRKFPHTVSNIFYECIPGPLYWPTFVVAVVASIIASQAIVSAAFSIISQALSMGCFPRVKVVHTSTKHQGQVYIPEINYMLMVACIVVTALFRSSEKLSNAYGVAIVCDMVITTFLVSVVMLIVWKKSIWKVSLFCIPFGCIELVYLSAQMVKFKEGGFLPLVSAVIFTVVMAIWFYAQKERYMFELKNKVSSEYLLKLVNDLNTNRMPGIGVLYCELVQGIPPIFLHFIANIPTIHSVVVFVSIKAIPITSVALEEKFLFQHVEPREWKIFRCIVRHGYNDVIGDSMEFESQLVQHLKNLLHKKVSICLILKKQQNVKKMVMMKKNLYLCHVHL</sequence>
<dbReference type="EMBL" id="PSQE01000008">
    <property type="protein sequence ID" value="RHN39512.1"/>
    <property type="molecule type" value="Genomic_DNA"/>
</dbReference>
<name>A0A396GDK7_MEDTR</name>
<evidence type="ECO:0000256" key="7">
    <source>
        <dbReference type="ARBA" id="ARBA00022989"/>
    </source>
</evidence>
<evidence type="ECO:0000256" key="1">
    <source>
        <dbReference type="ARBA" id="ARBA00004651"/>
    </source>
</evidence>
<protein>
    <submittedName>
        <fullName evidence="13">Putative potassium transporter</fullName>
    </submittedName>
</protein>
<feature type="transmembrane region" description="Helical" evidence="10">
    <location>
        <begin position="265"/>
        <end position="285"/>
    </location>
</feature>
<dbReference type="PANTHER" id="PTHR30540:SF94">
    <property type="entry name" value="POTASSIUM TRANSPORTER 5"/>
    <property type="match status" value="1"/>
</dbReference>
<feature type="transmembrane region" description="Helical" evidence="10">
    <location>
        <begin position="54"/>
        <end position="76"/>
    </location>
</feature>
<evidence type="ECO:0000256" key="3">
    <source>
        <dbReference type="ARBA" id="ARBA00022448"/>
    </source>
</evidence>
<dbReference type="InterPro" id="IPR003855">
    <property type="entry name" value="K+_transporter"/>
</dbReference>